<evidence type="ECO:0000256" key="3">
    <source>
        <dbReference type="ARBA" id="ARBA00005063"/>
    </source>
</evidence>
<dbReference type="GO" id="GO:0005737">
    <property type="term" value="C:cytoplasm"/>
    <property type="evidence" value="ECO:0007669"/>
    <property type="project" value="UniProtKB-SubCell"/>
</dbReference>
<keyword evidence="7 13" id="KW-0808">Transferase</keyword>
<feature type="site" description="Participates in the substrate recognition with KAPA and in a stacking interaction with the adenine ring of SAM" evidence="13">
    <location>
        <position position="22"/>
    </location>
</feature>
<evidence type="ECO:0000256" key="4">
    <source>
        <dbReference type="ARBA" id="ARBA00011738"/>
    </source>
</evidence>
<evidence type="ECO:0000256" key="6">
    <source>
        <dbReference type="ARBA" id="ARBA00022576"/>
    </source>
</evidence>
<comment type="catalytic activity">
    <reaction evidence="11 13">
        <text>(8S)-8-amino-7-oxononanoate + S-adenosyl-L-methionine = S-adenosyl-4-methylsulfanyl-2-oxobutanoate + (7R,8S)-7,8-diammoniononanoate</text>
        <dbReference type="Rhea" id="RHEA:16861"/>
        <dbReference type="ChEBI" id="CHEBI:16490"/>
        <dbReference type="ChEBI" id="CHEBI:59789"/>
        <dbReference type="ChEBI" id="CHEBI:149468"/>
        <dbReference type="ChEBI" id="CHEBI:149469"/>
        <dbReference type="EC" id="2.6.1.62"/>
    </reaction>
</comment>
<dbReference type="EMBL" id="LAQJ01000218">
    <property type="protein sequence ID" value="KKO19095.1"/>
    <property type="molecule type" value="Genomic_DNA"/>
</dbReference>
<proteinExistence type="inferred from homology"/>
<evidence type="ECO:0000256" key="7">
    <source>
        <dbReference type="ARBA" id="ARBA00022679"/>
    </source>
</evidence>
<dbReference type="GO" id="GO:0009102">
    <property type="term" value="P:biotin biosynthetic process"/>
    <property type="evidence" value="ECO:0007669"/>
    <property type="project" value="UniProtKB-UniRule"/>
</dbReference>
<sequence length="460" mass="51546">MIHRTYQEQLQTWDKQYLWHPFTQMQDYVKETPLIIEEGTGLFLKDVDGKEYIDGISSMWCNIHGHRKKEIDDAIKRQIDRIAHTTLLGPSNIPAIELAKRLVEIAPQGLTKAFYSDNGSTANEVALKMAFQYWQHKGLKNKTQFVALQYGYHGDTIGTMSVGGIDIYHKVFQPLYFKTHFAPAPYCYRCPVGKQPGDCTLACLEELENILRGNSDRIAAVIMEPLVQGAGGMITHPSGYLSGARALCKKYKALLILDEVLTGFGRTGKMFACKHEDVVPDIMATSKGINGGYMPLAATLATEEIYHAFLGKYAELKTFFHGHTYTGNPLGCAAALASLELFDKEQILENLEPKINYLRANLKRFELLKHVGEVRQCGLIAAIELVEDKITKAPYPWEKRVGIQVCLEARKQGLLIRPLGHIIVIMPPLCIGGQELDRLLDIIYESVKTVTQATTLPLFS</sequence>
<comment type="function">
    <text evidence="13">Catalyzes the transfer of the alpha-amino group from S-adenosyl-L-methionine (SAM) to 7-keto-8-aminopelargonic acid (KAPA) to form 7,8-diaminopelargonic acid (DAPA). It is the only aminotransferase known to utilize SAM as an amino donor.</text>
</comment>
<dbReference type="PANTHER" id="PTHR42684">
    <property type="entry name" value="ADENOSYLMETHIONINE-8-AMINO-7-OXONONANOATE AMINOTRANSFERASE"/>
    <property type="match status" value="1"/>
</dbReference>
<dbReference type="GO" id="GO:0030170">
    <property type="term" value="F:pyridoxal phosphate binding"/>
    <property type="evidence" value="ECO:0007669"/>
    <property type="project" value="UniProtKB-UniRule"/>
</dbReference>
<evidence type="ECO:0000256" key="9">
    <source>
        <dbReference type="ARBA" id="ARBA00022756"/>
    </source>
</evidence>
<dbReference type="GO" id="GO:0004015">
    <property type="term" value="F:adenosylmethionine-8-amino-7-oxononanoate transaminase activity"/>
    <property type="evidence" value="ECO:0007669"/>
    <property type="project" value="UniProtKB-UniRule"/>
</dbReference>
<keyword evidence="8 13" id="KW-0949">S-adenosyl-L-methionine</keyword>
<dbReference type="SUPFAM" id="SSF53383">
    <property type="entry name" value="PLP-dependent transferases"/>
    <property type="match status" value="1"/>
</dbReference>
<dbReference type="InterPro" id="IPR015424">
    <property type="entry name" value="PyrdxlP-dep_Trfase"/>
</dbReference>
<evidence type="ECO:0000256" key="10">
    <source>
        <dbReference type="ARBA" id="ARBA00022898"/>
    </source>
</evidence>
<dbReference type="UniPathway" id="UPA00078">
    <property type="reaction ID" value="UER00160"/>
</dbReference>
<evidence type="ECO:0000256" key="1">
    <source>
        <dbReference type="ARBA" id="ARBA00001933"/>
    </source>
</evidence>
<dbReference type="HAMAP" id="MF_00834">
    <property type="entry name" value="BioA"/>
    <property type="match status" value="1"/>
</dbReference>
<evidence type="ECO:0000256" key="2">
    <source>
        <dbReference type="ARBA" id="ARBA00004496"/>
    </source>
</evidence>
<dbReference type="PANTHER" id="PTHR42684:SF17">
    <property type="entry name" value="ADENOSYLMETHIONINE-8-AMINO-7-OXONONANOATE AMINOTRANSFERASE"/>
    <property type="match status" value="1"/>
</dbReference>
<dbReference type="Proteomes" id="UP000034954">
    <property type="component" value="Unassembled WGS sequence"/>
</dbReference>
<keyword evidence="15" id="KW-1185">Reference proteome</keyword>
<dbReference type="PIRSF" id="PIRSF000521">
    <property type="entry name" value="Transaminase_4ab_Lys_Orn"/>
    <property type="match status" value="1"/>
</dbReference>
<organism evidence="14 15">
    <name type="scientific">Candidatus Brocadia fulgida</name>
    <dbReference type="NCBI Taxonomy" id="380242"/>
    <lineage>
        <taxon>Bacteria</taxon>
        <taxon>Pseudomonadati</taxon>
        <taxon>Planctomycetota</taxon>
        <taxon>Candidatus Brocadiia</taxon>
        <taxon>Candidatus Brocadiales</taxon>
        <taxon>Candidatus Brocadiaceae</taxon>
        <taxon>Candidatus Brocadia</taxon>
    </lineage>
</organism>
<feature type="binding site" evidence="13">
    <location>
        <begin position="119"/>
        <end position="120"/>
    </location>
    <ligand>
        <name>pyridoxal 5'-phosphate</name>
        <dbReference type="ChEBI" id="CHEBI:597326"/>
    </ligand>
</feature>
<dbReference type="AlphaFoldDB" id="A0A0M2UU17"/>
<name>A0A0M2UU17_9BACT</name>
<comment type="subunit">
    <text evidence="4 13">Homodimer.</text>
</comment>
<evidence type="ECO:0000313" key="15">
    <source>
        <dbReference type="Proteomes" id="UP000034954"/>
    </source>
</evidence>
<comment type="cofactor">
    <cofactor evidence="1 13">
        <name>pyridoxal 5'-phosphate</name>
        <dbReference type="ChEBI" id="CHEBI:597326"/>
    </cofactor>
</comment>
<dbReference type="PATRIC" id="fig|380242.3.peg.2734"/>
<feature type="binding site" evidence="13">
    <location>
        <position position="322"/>
    </location>
    <ligand>
        <name>substrate</name>
    </ligand>
</feature>
<feature type="binding site" evidence="13">
    <location>
        <position position="152"/>
    </location>
    <ligand>
        <name>substrate</name>
    </ligand>
</feature>
<keyword evidence="9 13" id="KW-0093">Biotin biosynthesis</keyword>
<feature type="binding site" evidence="13">
    <location>
        <begin position="323"/>
        <end position="324"/>
    </location>
    <ligand>
        <name>pyridoxal 5'-phosphate</name>
        <dbReference type="ChEBI" id="CHEBI:597326"/>
    </ligand>
</feature>
<dbReference type="Gene3D" id="3.40.640.10">
    <property type="entry name" value="Type I PLP-dependent aspartate aminotransferase-like (Major domain)"/>
    <property type="match status" value="1"/>
</dbReference>
<comment type="similarity">
    <text evidence="12 13">Belongs to the class-III pyridoxal-phosphate-dependent aminotransferase family. BioA subfamily.</text>
</comment>
<comment type="pathway">
    <text evidence="3 13">Cofactor biosynthesis; biotin biosynthesis; 7,8-diaminononanoate from 8-amino-7-oxononanoate (SAM route): step 1/1.</text>
</comment>
<accession>A0A0M2UU17</accession>
<evidence type="ECO:0000256" key="5">
    <source>
        <dbReference type="ARBA" id="ARBA00022490"/>
    </source>
</evidence>
<gene>
    <name evidence="13" type="primary">bioA</name>
    <name evidence="14" type="ORF">BROFUL_02191</name>
</gene>
<evidence type="ECO:0000256" key="13">
    <source>
        <dbReference type="HAMAP-Rule" id="MF_00834"/>
    </source>
</evidence>
<feature type="binding site" evidence="13">
    <location>
        <position position="417"/>
    </location>
    <ligand>
        <name>substrate</name>
    </ligand>
</feature>
<dbReference type="FunFam" id="3.40.640.10:FF:000078">
    <property type="entry name" value="Adenosylmethionine-8-amino-7-oxononanoate aminotransferase"/>
    <property type="match status" value="1"/>
</dbReference>
<evidence type="ECO:0000256" key="11">
    <source>
        <dbReference type="ARBA" id="ARBA00048449"/>
    </source>
</evidence>
<dbReference type="InterPro" id="IPR015422">
    <property type="entry name" value="PyrdxlP-dep_Trfase_small"/>
</dbReference>
<reference evidence="14 15" key="1">
    <citation type="journal article" date="2013" name="BMC Microbiol.">
        <title>Identification of the type II cytochrome c maturation pathway in anammox bacteria by comparative genomics.</title>
        <authorList>
            <person name="Ferousi C."/>
            <person name="Speth D.R."/>
            <person name="Reimann J."/>
            <person name="Op den Camp H.J."/>
            <person name="Allen J.W."/>
            <person name="Keltjens J.T."/>
            <person name="Jetten M.S."/>
        </authorList>
    </citation>
    <scope>NUCLEOTIDE SEQUENCE [LARGE SCALE GENOMIC DNA]</scope>
    <source>
        <strain evidence="14">RU1</strain>
    </source>
</reference>
<dbReference type="Gene3D" id="3.90.1150.10">
    <property type="entry name" value="Aspartate Aminotransferase, domain 1"/>
    <property type="match status" value="1"/>
</dbReference>
<comment type="caution">
    <text evidence="13">Lacks conserved residue(s) required for the propagation of feature annotation.</text>
</comment>
<keyword evidence="10 13" id="KW-0663">Pyridoxal phosphate</keyword>
<feature type="binding site" evidence="13">
    <location>
        <position position="287"/>
    </location>
    <ligand>
        <name>substrate</name>
    </ligand>
</feature>
<dbReference type="CDD" id="cd00610">
    <property type="entry name" value="OAT_like"/>
    <property type="match status" value="1"/>
</dbReference>
<dbReference type="InterPro" id="IPR005814">
    <property type="entry name" value="Aminotrans_3"/>
</dbReference>
<feature type="binding site" evidence="13">
    <location>
        <position position="258"/>
    </location>
    <ligand>
        <name>pyridoxal 5'-phosphate</name>
        <dbReference type="ChEBI" id="CHEBI:597326"/>
    </ligand>
</feature>
<dbReference type="Pfam" id="PF00202">
    <property type="entry name" value="Aminotran_3"/>
    <property type="match status" value="1"/>
</dbReference>
<feature type="modified residue" description="N6-(pyridoxal phosphate)lysine" evidence="13">
    <location>
        <position position="287"/>
    </location>
</feature>
<protein>
    <recommendedName>
        <fullName evidence="13">Adenosylmethionine-8-amino-7-oxononanoate aminotransferase</fullName>
        <ecNumber evidence="13">2.6.1.62</ecNumber>
    </recommendedName>
    <alternativeName>
        <fullName evidence="13">7,8-diamino-pelargonic acid aminotransferase</fullName>
        <shortName evidence="13">DAPA AT</shortName>
        <shortName evidence="13">DAPA aminotransferase</shortName>
    </alternativeName>
    <alternativeName>
        <fullName evidence="13">7,8-diaminononanoate synthase</fullName>
        <shortName evidence="13">DANS</shortName>
    </alternativeName>
    <alternativeName>
        <fullName evidence="13">Diaminopelargonic acid synthase</fullName>
    </alternativeName>
</protein>
<comment type="caution">
    <text evidence="14">The sequence shown here is derived from an EMBL/GenBank/DDBJ whole genome shotgun (WGS) entry which is preliminary data.</text>
</comment>
<evidence type="ECO:0000313" key="14">
    <source>
        <dbReference type="EMBL" id="KKO19095.1"/>
    </source>
</evidence>
<evidence type="ECO:0000256" key="12">
    <source>
        <dbReference type="ARBA" id="ARBA00060970"/>
    </source>
</evidence>
<evidence type="ECO:0000256" key="8">
    <source>
        <dbReference type="ARBA" id="ARBA00022691"/>
    </source>
</evidence>
<dbReference type="InterPro" id="IPR005815">
    <property type="entry name" value="BioA"/>
</dbReference>
<dbReference type="InterPro" id="IPR049704">
    <property type="entry name" value="Aminotrans_3_PPA_site"/>
</dbReference>
<dbReference type="PROSITE" id="PS00600">
    <property type="entry name" value="AA_TRANSFER_CLASS_3"/>
    <property type="match status" value="1"/>
</dbReference>
<dbReference type="EC" id="2.6.1.62" evidence="13"/>
<dbReference type="NCBIfam" id="TIGR00508">
    <property type="entry name" value="bioA"/>
    <property type="match status" value="1"/>
</dbReference>
<dbReference type="InterPro" id="IPR015421">
    <property type="entry name" value="PyrdxlP-dep_Trfase_major"/>
</dbReference>
<keyword evidence="5 13" id="KW-0963">Cytoplasm</keyword>
<keyword evidence="6 13" id="KW-0032">Aminotransferase</keyword>
<comment type="subcellular location">
    <subcellularLocation>
        <location evidence="2 13">Cytoplasm</location>
    </subcellularLocation>
</comment>